<dbReference type="InterPro" id="IPR000425">
    <property type="entry name" value="MIP"/>
</dbReference>
<dbReference type="STRING" id="105231.A0A1Y1HQJ4"/>
<comment type="similarity">
    <text evidence="6">Belongs to the MIP/aquaporin (TC 1.A.8) family.</text>
</comment>
<keyword evidence="9" id="KW-1185">Reference proteome</keyword>
<protein>
    <submittedName>
        <fullName evidence="8">Nodulin-26 like Intrinsic Protein</fullName>
    </submittedName>
</protein>
<dbReference type="GO" id="GO:0016020">
    <property type="term" value="C:membrane"/>
    <property type="evidence" value="ECO:0007669"/>
    <property type="project" value="UniProtKB-SubCell"/>
</dbReference>
<feature type="transmembrane region" description="Helical" evidence="7">
    <location>
        <begin position="57"/>
        <end position="78"/>
    </location>
</feature>
<keyword evidence="4 7" id="KW-1133">Transmembrane helix</keyword>
<dbReference type="PROSITE" id="PS00221">
    <property type="entry name" value="MIP"/>
    <property type="match status" value="1"/>
</dbReference>
<evidence type="ECO:0000313" key="9">
    <source>
        <dbReference type="Proteomes" id="UP000054558"/>
    </source>
</evidence>
<dbReference type="Gene3D" id="1.20.1080.10">
    <property type="entry name" value="Glycerol uptake facilitator protein"/>
    <property type="match status" value="1"/>
</dbReference>
<name>A0A1Y1HQJ4_KLENI</name>
<dbReference type="PANTHER" id="PTHR45724">
    <property type="entry name" value="AQUAPORIN NIP2-1"/>
    <property type="match status" value="1"/>
</dbReference>
<evidence type="ECO:0000313" key="8">
    <source>
        <dbReference type="EMBL" id="GAQ78837.1"/>
    </source>
</evidence>
<evidence type="ECO:0000256" key="3">
    <source>
        <dbReference type="ARBA" id="ARBA00022692"/>
    </source>
</evidence>
<dbReference type="AlphaFoldDB" id="A0A1Y1HQJ4"/>
<feature type="transmembrane region" description="Helical" evidence="7">
    <location>
        <begin position="84"/>
        <end position="105"/>
    </location>
</feature>
<dbReference type="SUPFAM" id="SSF81338">
    <property type="entry name" value="Aquaporin-like"/>
    <property type="match status" value="1"/>
</dbReference>
<feature type="transmembrane region" description="Helical" evidence="7">
    <location>
        <begin position="173"/>
        <end position="191"/>
    </location>
</feature>
<feature type="transmembrane region" description="Helical" evidence="7">
    <location>
        <begin position="134"/>
        <end position="153"/>
    </location>
</feature>
<evidence type="ECO:0000256" key="1">
    <source>
        <dbReference type="ARBA" id="ARBA00004141"/>
    </source>
</evidence>
<dbReference type="OrthoDB" id="3222at2759"/>
<evidence type="ECO:0000256" key="6">
    <source>
        <dbReference type="RuleBase" id="RU000477"/>
    </source>
</evidence>
<dbReference type="GO" id="GO:0015267">
    <property type="term" value="F:channel activity"/>
    <property type="evidence" value="ECO:0007669"/>
    <property type="project" value="InterPro"/>
</dbReference>
<dbReference type="InterPro" id="IPR023271">
    <property type="entry name" value="Aquaporin-like"/>
</dbReference>
<dbReference type="SMR" id="A0A1Y1HQJ4"/>
<dbReference type="Proteomes" id="UP000054558">
    <property type="component" value="Unassembled WGS sequence"/>
</dbReference>
<dbReference type="OMA" id="WRRAPAY"/>
<evidence type="ECO:0000256" key="5">
    <source>
        <dbReference type="ARBA" id="ARBA00023136"/>
    </source>
</evidence>
<accession>A0A1Y1HQJ4</accession>
<dbReference type="CDD" id="cd00333">
    <property type="entry name" value="MIP"/>
    <property type="match status" value="1"/>
</dbReference>
<keyword evidence="5 7" id="KW-0472">Membrane</keyword>
<proteinExistence type="inferred from homology"/>
<evidence type="ECO:0000256" key="4">
    <source>
        <dbReference type="ARBA" id="ARBA00022989"/>
    </source>
</evidence>
<dbReference type="PANTHER" id="PTHR45724:SF13">
    <property type="entry name" value="AQUAPORIN NIP1-1-RELATED"/>
    <property type="match status" value="1"/>
</dbReference>
<feature type="transmembrane region" description="Helical" evidence="7">
    <location>
        <begin position="203"/>
        <end position="222"/>
    </location>
</feature>
<organism evidence="8 9">
    <name type="scientific">Klebsormidium nitens</name>
    <name type="common">Green alga</name>
    <name type="synonym">Ulothrix nitens</name>
    <dbReference type="NCBI Taxonomy" id="105231"/>
    <lineage>
        <taxon>Eukaryota</taxon>
        <taxon>Viridiplantae</taxon>
        <taxon>Streptophyta</taxon>
        <taxon>Klebsormidiophyceae</taxon>
        <taxon>Klebsormidiales</taxon>
        <taxon>Klebsormidiaceae</taxon>
        <taxon>Klebsormidium</taxon>
    </lineage>
</organism>
<dbReference type="NCBIfam" id="TIGR00861">
    <property type="entry name" value="MIP"/>
    <property type="match status" value="1"/>
</dbReference>
<gene>
    <name evidence="8" type="ORF">KFL_000190540</name>
</gene>
<keyword evidence="2 6" id="KW-0813">Transport</keyword>
<dbReference type="Pfam" id="PF00230">
    <property type="entry name" value="MIP"/>
    <property type="match status" value="1"/>
</dbReference>
<comment type="subcellular location">
    <subcellularLocation>
        <location evidence="1">Membrane</location>
        <topology evidence="1">Multi-pass membrane protein</topology>
    </subcellularLocation>
</comment>
<dbReference type="InterPro" id="IPR022357">
    <property type="entry name" value="MIP_CS"/>
</dbReference>
<evidence type="ECO:0000256" key="2">
    <source>
        <dbReference type="ARBA" id="ARBA00022448"/>
    </source>
</evidence>
<keyword evidence="3 6" id="KW-0812">Transmembrane</keyword>
<evidence type="ECO:0000256" key="7">
    <source>
        <dbReference type="SAM" id="Phobius"/>
    </source>
</evidence>
<dbReference type="InterPro" id="IPR034294">
    <property type="entry name" value="Aquaporin_transptr"/>
</dbReference>
<reference evidence="8 9" key="1">
    <citation type="journal article" date="2014" name="Nat. Commun.">
        <title>Klebsormidium flaccidum genome reveals primary factors for plant terrestrial adaptation.</title>
        <authorList>
            <person name="Hori K."/>
            <person name="Maruyama F."/>
            <person name="Fujisawa T."/>
            <person name="Togashi T."/>
            <person name="Yamamoto N."/>
            <person name="Seo M."/>
            <person name="Sato S."/>
            <person name="Yamada T."/>
            <person name="Mori H."/>
            <person name="Tajima N."/>
            <person name="Moriyama T."/>
            <person name="Ikeuchi M."/>
            <person name="Watanabe M."/>
            <person name="Wada H."/>
            <person name="Kobayashi K."/>
            <person name="Saito M."/>
            <person name="Masuda T."/>
            <person name="Sasaki-Sekimoto Y."/>
            <person name="Mashiguchi K."/>
            <person name="Awai K."/>
            <person name="Shimojima M."/>
            <person name="Masuda S."/>
            <person name="Iwai M."/>
            <person name="Nobusawa T."/>
            <person name="Narise T."/>
            <person name="Kondo S."/>
            <person name="Saito H."/>
            <person name="Sato R."/>
            <person name="Murakawa M."/>
            <person name="Ihara Y."/>
            <person name="Oshima-Yamada Y."/>
            <person name="Ohtaka K."/>
            <person name="Satoh M."/>
            <person name="Sonobe K."/>
            <person name="Ishii M."/>
            <person name="Ohtani R."/>
            <person name="Kanamori-Sato M."/>
            <person name="Honoki R."/>
            <person name="Miyazaki D."/>
            <person name="Mochizuki H."/>
            <person name="Umetsu J."/>
            <person name="Higashi K."/>
            <person name="Shibata D."/>
            <person name="Kamiya Y."/>
            <person name="Sato N."/>
            <person name="Nakamura Y."/>
            <person name="Tabata S."/>
            <person name="Ida S."/>
            <person name="Kurokawa K."/>
            <person name="Ohta H."/>
        </authorList>
    </citation>
    <scope>NUCLEOTIDE SEQUENCE [LARGE SCALE GENOMIC DNA]</scope>
    <source>
        <strain evidence="8 9">NIES-2285</strain>
    </source>
</reference>
<dbReference type="PRINTS" id="PR00783">
    <property type="entry name" value="MINTRINSICP"/>
</dbReference>
<dbReference type="EMBL" id="DF236968">
    <property type="protein sequence ID" value="GAQ78837.1"/>
    <property type="molecule type" value="Genomic_DNA"/>
</dbReference>
<sequence>MAEGCGCEKDSCQISIQNPLAAVGTQEPLYEATELRTGAANPHWSRRLIQPCLPQKVVAEMVGTFAIVFAGCGAVVVNARSDGALGHVGIAATFGLVVMVMIYAVGHISGAHFNPAVTLAFACGRHFSWKMVPFYWAAQFLSATAGAALIRGILGSEKALGATLPSGTDWESLLLEFVLTFFLMFVIAAVATDTRAVGTMAGIAIGGTVALDALFGGPVSGASMNPARSLGPALIALEFRGLWVYFVGPAAGAVSAIFVYKFVHGPTQEVARGAHGCCE</sequence>
<feature type="transmembrane region" description="Helical" evidence="7">
    <location>
        <begin position="242"/>
        <end position="263"/>
    </location>
</feature>